<dbReference type="GO" id="GO:0005524">
    <property type="term" value="F:ATP binding"/>
    <property type="evidence" value="ECO:0007669"/>
    <property type="project" value="UniProtKB-KW"/>
</dbReference>
<dbReference type="Gene3D" id="3.40.50.300">
    <property type="entry name" value="P-loop containing nucleotide triphosphate hydrolases"/>
    <property type="match status" value="1"/>
</dbReference>
<dbReference type="InterPro" id="IPR050474">
    <property type="entry name" value="Hel308_SKI2-like"/>
</dbReference>
<dbReference type="PROSITE" id="PS51194">
    <property type="entry name" value="HELICASE_CTER"/>
    <property type="match status" value="1"/>
</dbReference>
<evidence type="ECO:0000256" key="4">
    <source>
        <dbReference type="ARBA" id="ARBA00022840"/>
    </source>
</evidence>
<dbReference type="AlphaFoldDB" id="A0A2R6BZP4"/>
<name>A0A2R6BZP4_9ARCH</name>
<keyword evidence="1" id="KW-0547">Nucleotide-binding</keyword>
<evidence type="ECO:0000256" key="2">
    <source>
        <dbReference type="ARBA" id="ARBA00022801"/>
    </source>
</evidence>
<dbReference type="PANTHER" id="PTHR47961:SF6">
    <property type="entry name" value="DNA-DIRECTED DNA POLYMERASE"/>
    <property type="match status" value="1"/>
</dbReference>
<dbReference type="InterPro" id="IPR001650">
    <property type="entry name" value="Helicase_C-like"/>
</dbReference>
<reference evidence="7 8" key="1">
    <citation type="submission" date="2017-04" db="EMBL/GenBank/DDBJ databases">
        <title>Novel microbial lineages endemic to geothermal iron-oxide mats fill important gaps in the evolutionary history of Archaea.</title>
        <authorList>
            <person name="Jay Z.J."/>
            <person name="Beam J.P."/>
            <person name="Dlakic M."/>
            <person name="Rusch D.B."/>
            <person name="Kozubal M.A."/>
            <person name="Inskeep W.P."/>
        </authorList>
    </citation>
    <scope>NUCLEOTIDE SEQUENCE [LARGE SCALE GENOMIC DNA]</scope>
    <source>
        <strain evidence="7">BE_D</strain>
    </source>
</reference>
<dbReference type="SUPFAM" id="SSF52540">
    <property type="entry name" value="P-loop containing nucleoside triphosphate hydrolases"/>
    <property type="match status" value="1"/>
</dbReference>
<evidence type="ECO:0000313" key="7">
    <source>
        <dbReference type="EMBL" id="PSO04103.1"/>
    </source>
</evidence>
<evidence type="ECO:0000313" key="8">
    <source>
        <dbReference type="Proteomes" id="UP000242015"/>
    </source>
</evidence>
<evidence type="ECO:0000256" key="1">
    <source>
        <dbReference type="ARBA" id="ARBA00022741"/>
    </source>
</evidence>
<protein>
    <recommendedName>
        <fullName evidence="6">Helicase C-terminal domain-containing protein</fullName>
    </recommendedName>
</protein>
<dbReference type="PANTHER" id="PTHR47961">
    <property type="entry name" value="DNA POLYMERASE THETA, PUTATIVE (AFU_ORTHOLOGUE AFUA_1G05260)-RELATED"/>
    <property type="match status" value="1"/>
</dbReference>
<comment type="caution">
    <text evidence="7">The sequence shown here is derived from an EMBL/GenBank/DDBJ whole genome shotgun (WGS) entry which is preliminary data.</text>
</comment>
<keyword evidence="3" id="KW-0347">Helicase</keyword>
<dbReference type="Pfam" id="PF00271">
    <property type="entry name" value="Helicase_C"/>
    <property type="match status" value="1"/>
</dbReference>
<feature type="compositionally biased region" description="Basic and acidic residues" evidence="5">
    <location>
        <begin position="240"/>
        <end position="254"/>
    </location>
</feature>
<feature type="region of interest" description="Disordered" evidence="5">
    <location>
        <begin position="232"/>
        <end position="254"/>
    </location>
</feature>
<dbReference type="GO" id="GO:0004386">
    <property type="term" value="F:helicase activity"/>
    <property type="evidence" value="ECO:0007669"/>
    <property type="project" value="UniProtKB-KW"/>
</dbReference>
<dbReference type="GO" id="GO:0016787">
    <property type="term" value="F:hydrolase activity"/>
    <property type="evidence" value="ECO:0007669"/>
    <property type="project" value="UniProtKB-KW"/>
</dbReference>
<evidence type="ECO:0000256" key="5">
    <source>
        <dbReference type="SAM" id="MobiDB-lite"/>
    </source>
</evidence>
<gene>
    <name evidence="7" type="ORF">B9Q04_19610</name>
</gene>
<proteinExistence type="predicted"/>
<sequence length="308" mass="33515">MIARTQPIIATHTCGCTAQRVHSAGGGEGDPPPTAAVALNTPSDTTLAHTLPHGVGVHHGGLTPTNRELVHRLYRARGIHTLCTAYTLTQGVNLPARHLILTGLRGPRGEPLDPTTFHQLAGRAGRPGLDSHGVVHIILTSDEDEKLAATLTATPAAPLRSRLGEQSPRFYERLAAQLIARGNNTPRRIAQALRHTYYSEAGGPREWAALARHMRRAVDTLIARGAIRVKTRSPNAAQKSGEHNHSDGKTKRSLDEEYEFTSPWWREAAKRGLSTQEAKLAEAVVSSSRIDRFIWILGFEHLCAWAVG</sequence>
<keyword evidence="4" id="KW-0067">ATP-binding</keyword>
<dbReference type="SMART" id="SM00490">
    <property type="entry name" value="HELICc"/>
    <property type="match status" value="1"/>
</dbReference>
<evidence type="ECO:0000256" key="3">
    <source>
        <dbReference type="ARBA" id="ARBA00022806"/>
    </source>
</evidence>
<dbReference type="InterPro" id="IPR027417">
    <property type="entry name" value="P-loop_NTPase"/>
</dbReference>
<keyword evidence="2" id="KW-0378">Hydrolase</keyword>
<evidence type="ECO:0000259" key="6">
    <source>
        <dbReference type="PROSITE" id="PS51194"/>
    </source>
</evidence>
<accession>A0A2R6BZP4</accession>
<dbReference type="EMBL" id="NEXF01000720">
    <property type="protein sequence ID" value="PSO04103.1"/>
    <property type="molecule type" value="Genomic_DNA"/>
</dbReference>
<organism evidence="7 8">
    <name type="scientific">Candidatus Marsarchaeota G2 archaeon BE_D</name>
    <dbReference type="NCBI Taxonomy" id="1978158"/>
    <lineage>
        <taxon>Archaea</taxon>
        <taxon>Candidatus Marsarchaeota</taxon>
        <taxon>Candidatus Marsarchaeota group 2</taxon>
    </lineage>
</organism>
<dbReference type="Proteomes" id="UP000242015">
    <property type="component" value="Unassembled WGS sequence"/>
</dbReference>
<feature type="domain" description="Helicase C-terminal" evidence="6">
    <location>
        <begin position="1"/>
        <end position="175"/>
    </location>
</feature>